<accession>A0A446B7R5</accession>
<feature type="region of interest" description="Disordered" evidence="1">
    <location>
        <begin position="102"/>
        <end position="136"/>
    </location>
</feature>
<dbReference type="AlphaFoldDB" id="A0A446B7R5"/>
<reference evidence="2 3" key="1">
    <citation type="submission" date="2018-04" db="EMBL/GenBank/DDBJ databases">
        <authorList>
            <person name="Huttner S."/>
            <person name="Dainat J."/>
        </authorList>
    </citation>
    <scope>NUCLEOTIDE SEQUENCE [LARGE SCALE GENOMIC DNA]</scope>
</reference>
<dbReference type="Proteomes" id="UP000289323">
    <property type="component" value="Unassembled WGS sequence"/>
</dbReference>
<name>A0A446B7R5_9PEZI</name>
<feature type="compositionally biased region" description="Basic and acidic residues" evidence="1">
    <location>
        <begin position="108"/>
        <end position="124"/>
    </location>
</feature>
<feature type="compositionally biased region" description="Acidic residues" evidence="1">
    <location>
        <begin position="125"/>
        <end position="136"/>
    </location>
</feature>
<evidence type="ECO:0000313" key="2">
    <source>
        <dbReference type="EMBL" id="SPQ18497.1"/>
    </source>
</evidence>
<proteinExistence type="predicted"/>
<feature type="compositionally biased region" description="Pro residues" evidence="1">
    <location>
        <begin position="11"/>
        <end position="25"/>
    </location>
</feature>
<sequence>MTVAMLTAHPSAPPPPPPLPTPPTPATTTTTTTTTTTIATTTTTTKTTLGGVLPANVDPRQAAEQIRREAWQRCRAEARAMSQRRMLLLGRERGALRRETQRLQANLDRMREAARRGGRGRSEDEGGGEGEGGEDG</sequence>
<gene>
    <name evidence="2" type="ORF">TT172_LOCUS916</name>
</gene>
<evidence type="ECO:0000256" key="1">
    <source>
        <dbReference type="SAM" id="MobiDB-lite"/>
    </source>
</evidence>
<feature type="region of interest" description="Disordered" evidence="1">
    <location>
        <begin position="1"/>
        <end position="56"/>
    </location>
</feature>
<feature type="compositionally biased region" description="Low complexity" evidence="1">
    <location>
        <begin position="26"/>
        <end position="48"/>
    </location>
</feature>
<protein>
    <submittedName>
        <fullName evidence="2">A6cdd0a2-9155-49dc-80a9-4257a0f8baa2</fullName>
    </submittedName>
</protein>
<dbReference type="EMBL" id="OUUZ01000001">
    <property type="protein sequence ID" value="SPQ18497.1"/>
    <property type="molecule type" value="Genomic_DNA"/>
</dbReference>
<evidence type="ECO:0000313" key="3">
    <source>
        <dbReference type="Proteomes" id="UP000289323"/>
    </source>
</evidence>
<organism evidence="2 3">
    <name type="scientific">Thermothielavioides terrestris</name>
    <dbReference type="NCBI Taxonomy" id="2587410"/>
    <lineage>
        <taxon>Eukaryota</taxon>
        <taxon>Fungi</taxon>
        <taxon>Dikarya</taxon>
        <taxon>Ascomycota</taxon>
        <taxon>Pezizomycotina</taxon>
        <taxon>Sordariomycetes</taxon>
        <taxon>Sordariomycetidae</taxon>
        <taxon>Sordariales</taxon>
        <taxon>Chaetomiaceae</taxon>
        <taxon>Thermothielavioides</taxon>
    </lineage>
</organism>